<dbReference type="OrthoDB" id="188778at2"/>
<sequence>MNALRLVLHCGVAAIALAAAVPACAQTTPAHAPAVASAPARAIVAGDRLDRAAVDRFARQALVEGTDAAAVFDALAADSALAPAQRANARRAAALVLWRGGDLDGAAMRAQAANAIAASHDGEVLQGDLALLRDDPLGARMAYERARDLAISAPQKAALARRLALLDPGVEGEPVVDLAEAGVVTRQSAAQVLALDGYAAAAERLGSVTPEAATLQGALMLAEQALKAGDTTAAARHAWQALDRARTAGDRRYALALLAESAPDEAARKALASRLAGRTDVDSADARIALLLRGGDYGAARALLADRDDAAARDMRIEIDRITDDRAAIAEEFSRTIAARPRDPDAYVRLALLHLANGEEAQALEVFDRFFASAPPPEAQIEAARAMIGMGLDEAAIARIRVLARNPSVAIAAQLFLFDAFSARGDDAAARATLDRLAEIMPRGDAMRAELADAYERLGDLDAALAVLDDLSAQGLLDYDHQVHVADLLEQSGQDDAALATWRKLWRASELPARRSFLETRIVRLGKRTGQLDTLAGDAERELAASGSRSALALVVAIRLAEGERAQARDAITRFAASAGLNEQDRLRELVAIHARTGDYAALDDALRRLAQLDAEHADIYLRQRILAVLAQPGAFRSADDQQAAIDGLIAQLDAASAQASGSAEAASRAAAIYELASLHERAISSYRRAVALSPDRGDDLMQLTKILAGQERGGEALAVASYALTMAPDAASRAVAADALMGASRGQGGEAPVLAQRMNAALRFLRLRLLDEVLGGGGDLDLYAQIADVAAAGGVLGDQLRATEMLLPAAGGQRADILRRLVAMADPAKPGADGTTADPEQRAVYGQRLIALGVEFPPETYAEIGTALLAVRKVSDAARAFAMMGDLGGLVNTDEIRARAYAAVGRYDQALDHYALALLRDRRNPGLIVATSILREAMGQERLAHDWYADGLASLIVRQAATGEALDPASETGLDVRRFYATLVEGLVATMPAGAAGDATMQRLVALVRDAAAARVAGAGYASHVRLRLAADAAWRIAAARGDAGAAAQVQAALSEAFPADLLAQRELAYRRHLTSLPQPDAVAIDEALAVQARDSGNVFLAAHLALARLDREWLAELLAQVIADDADERARPLGEGPPRPPRGLLVGFVLDALEALPAEAFRAIVWTPIPPAQRSAVAFDILNSAPSRYDELEAAIGESALDHATMIDRIASGRSTAMPLSVQSRRGEADAADGIAAMIGRFSTDETVTLYERLVERGVATGIDNTLARDLFGKLVMGDLDEAQRQRVIAAVERQAGSGRGAEDNTAAWFAPTLLIFDAPAANREVLLAGADALARRFADGAAMPQMLRAWYADDRATALALLRRLHQETRTAARTVDYLPGIEQRWFAEEANADVDRFLARAAPSPAEAAAFYTGPFTEALGRDIPDALVLRVFERLVAIDPANGDWVSGLLLARRALSEPGDTIGLLQDYLARVGGDRGAGMALAAALLLRDDPGDAAQAEQRAAAAGTPLDDAAAWTAIATPPASLPRSGMTALASVLLADLVEARPQAALARLVANPAAGVADPQYEPAGAGLAREVLAGGSDVLRDLRMAWRRSAQPPEPDSPVPTLRREDIAQGLAEAGLDQSHPAFSPEVSELVVTLLSAIGDKDRGGYIDLYRAAGRGLAATGQPAEVSEDASPHAVLLALAVAEAGGGQVPVDSLLGYIERHPGMLAGERLYFARILGMEGQTGTASRLVRDAALQVRFMESDEPVPYPGRPAVVRPDDFIHTLACWPDHEAAQAAYQDVASTLRGLIRGPHGGPGEMPDLPACTAPGGAR</sequence>
<dbReference type="RefSeq" id="WP_147367165.1">
    <property type="nucleotide sequence ID" value="NZ_QXFM01000007.1"/>
</dbReference>
<dbReference type="PANTHER" id="PTHR45586">
    <property type="entry name" value="TPR REPEAT-CONTAINING PROTEIN PA4667"/>
    <property type="match status" value="1"/>
</dbReference>
<evidence type="ECO:0000256" key="1">
    <source>
        <dbReference type="ARBA" id="ARBA00022737"/>
    </source>
</evidence>
<dbReference type="InterPro" id="IPR019734">
    <property type="entry name" value="TPR_rpt"/>
</dbReference>
<dbReference type="InterPro" id="IPR051012">
    <property type="entry name" value="CellSynth/LPSAsmb/PSIAsmb"/>
</dbReference>
<accession>A0A3A1PG33</accession>
<feature type="signal peptide" evidence="5">
    <location>
        <begin position="1"/>
        <end position="25"/>
    </location>
</feature>
<dbReference type="PANTHER" id="PTHR45586:SF1">
    <property type="entry name" value="LIPOPOLYSACCHARIDE ASSEMBLY PROTEIN B"/>
    <property type="match status" value="1"/>
</dbReference>
<keyword evidence="1" id="KW-0677">Repeat</keyword>
<evidence type="ECO:0000256" key="5">
    <source>
        <dbReference type="SAM" id="SignalP"/>
    </source>
</evidence>
<reference evidence="6 7" key="1">
    <citation type="submission" date="2018-08" db="EMBL/GenBank/DDBJ databases">
        <title>Erythrobacter zhengii sp.nov., a bacterium isolated from deep-sea sediment.</title>
        <authorList>
            <person name="Fang C."/>
            <person name="Wu Y.-H."/>
            <person name="Sun C."/>
            <person name="Wang H."/>
            <person name="Cheng H."/>
            <person name="Meng F.-X."/>
            <person name="Wang C.-S."/>
            <person name="Xu X.-W."/>
        </authorList>
    </citation>
    <scope>NUCLEOTIDE SEQUENCE [LARGE SCALE GENOMIC DNA]</scope>
    <source>
        <strain evidence="6 7">CCTCC AB 2015396</strain>
    </source>
</reference>
<keyword evidence="2 3" id="KW-0802">TPR repeat</keyword>
<evidence type="ECO:0000256" key="4">
    <source>
        <dbReference type="SAM" id="MobiDB-lite"/>
    </source>
</evidence>
<keyword evidence="5" id="KW-0732">Signal</keyword>
<comment type="caution">
    <text evidence="6">The sequence shown here is derived from an EMBL/GenBank/DDBJ whole genome shotgun (WGS) entry which is preliminary data.</text>
</comment>
<evidence type="ECO:0000256" key="3">
    <source>
        <dbReference type="PROSITE-ProRule" id="PRU00339"/>
    </source>
</evidence>
<dbReference type="SUPFAM" id="SSF48452">
    <property type="entry name" value="TPR-like"/>
    <property type="match status" value="2"/>
</dbReference>
<feature type="chain" id="PRO_5017179228" description="Tetratricopeptide repeat protein" evidence="5">
    <location>
        <begin position="26"/>
        <end position="1822"/>
    </location>
</feature>
<dbReference type="Gene3D" id="1.25.40.10">
    <property type="entry name" value="Tetratricopeptide repeat domain"/>
    <property type="match status" value="2"/>
</dbReference>
<proteinExistence type="predicted"/>
<keyword evidence="7" id="KW-1185">Reference proteome</keyword>
<dbReference type="InterPro" id="IPR011990">
    <property type="entry name" value="TPR-like_helical_dom_sf"/>
</dbReference>
<gene>
    <name evidence="6" type="ORF">D2V17_01490</name>
</gene>
<dbReference type="EMBL" id="QXFM01000007">
    <property type="protein sequence ID" value="RIV92807.1"/>
    <property type="molecule type" value="Genomic_DNA"/>
</dbReference>
<feature type="repeat" description="TPR" evidence="3">
    <location>
        <begin position="664"/>
        <end position="697"/>
    </location>
</feature>
<dbReference type="PROSITE" id="PS50005">
    <property type="entry name" value="TPR"/>
    <property type="match status" value="1"/>
</dbReference>
<dbReference type="Proteomes" id="UP000265366">
    <property type="component" value="Unassembled WGS sequence"/>
</dbReference>
<dbReference type="SMART" id="SM00028">
    <property type="entry name" value="TPR"/>
    <property type="match status" value="3"/>
</dbReference>
<feature type="region of interest" description="Disordered" evidence="4">
    <location>
        <begin position="1800"/>
        <end position="1822"/>
    </location>
</feature>
<name>A0A3A1PG33_9SPHN</name>
<evidence type="ECO:0000313" key="6">
    <source>
        <dbReference type="EMBL" id="RIV92807.1"/>
    </source>
</evidence>
<organism evidence="6 7">
    <name type="scientific">Aurantiacibacter xanthus</name>
    <dbReference type="NCBI Taxonomy" id="1784712"/>
    <lineage>
        <taxon>Bacteria</taxon>
        <taxon>Pseudomonadati</taxon>
        <taxon>Pseudomonadota</taxon>
        <taxon>Alphaproteobacteria</taxon>
        <taxon>Sphingomonadales</taxon>
        <taxon>Erythrobacteraceae</taxon>
        <taxon>Aurantiacibacter</taxon>
    </lineage>
</organism>
<evidence type="ECO:0008006" key="8">
    <source>
        <dbReference type="Google" id="ProtNLM"/>
    </source>
</evidence>
<evidence type="ECO:0000313" key="7">
    <source>
        <dbReference type="Proteomes" id="UP000265366"/>
    </source>
</evidence>
<evidence type="ECO:0000256" key="2">
    <source>
        <dbReference type="ARBA" id="ARBA00022803"/>
    </source>
</evidence>
<protein>
    <recommendedName>
        <fullName evidence="8">Tetratricopeptide repeat protein</fullName>
    </recommendedName>
</protein>